<dbReference type="EMBL" id="JH930691">
    <property type="protein sequence ID" value="EKM48845.1"/>
    <property type="molecule type" value="Genomic_DNA"/>
</dbReference>
<sequence length="109" mass="12212">MAGHRAFGYKLTYQWILDRAKKMGMEPVDDSADARADVMVELLTILAAQSDLSRHVAPVSVKGKDVIAFCLASTDPTNGLPRRVTDAERIEKLRQMIGVDGPPNWWWED</sequence>
<accession>K5VQ48</accession>
<reference evidence="1 2" key="1">
    <citation type="journal article" date="2012" name="BMC Genomics">
        <title>Comparative genomics of the white-rot fungi, Phanerochaete carnosa and P. chrysosporium, to elucidate the genetic basis of the distinct wood types they colonize.</title>
        <authorList>
            <person name="Suzuki H."/>
            <person name="MacDonald J."/>
            <person name="Syed K."/>
            <person name="Salamov A."/>
            <person name="Hori C."/>
            <person name="Aerts A."/>
            <person name="Henrissat B."/>
            <person name="Wiebenga A."/>
            <person name="vanKuyk P.A."/>
            <person name="Barry K."/>
            <person name="Lindquist E."/>
            <person name="LaButti K."/>
            <person name="Lapidus A."/>
            <person name="Lucas S."/>
            <person name="Coutinho P."/>
            <person name="Gong Y."/>
            <person name="Samejima M."/>
            <person name="Mahadevan R."/>
            <person name="Abou-Zaid M."/>
            <person name="de Vries R.P."/>
            <person name="Igarashi K."/>
            <person name="Yadav J.S."/>
            <person name="Grigoriev I.V."/>
            <person name="Master E.R."/>
        </authorList>
    </citation>
    <scope>NUCLEOTIDE SEQUENCE [LARGE SCALE GENOMIC DNA]</scope>
    <source>
        <strain evidence="1 2">HHB-10118-sp</strain>
    </source>
</reference>
<protein>
    <submittedName>
        <fullName evidence="1">Uncharacterized protein</fullName>
    </submittedName>
</protein>
<gene>
    <name evidence="1" type="ORF">PHACADRAFT_266062</name>
</gene>
<dbReference type="OrthoDB" id="2602444at2759"/>
<name>K5VQ48_PHACS</name>
<dbReference type="GeneID" id="18919288"/>
<dbReference type="RefSeq" id="XP_007402602.1">
    <property type="nucleotide sequence ID" value="XM_007402540.1"/>
</dbReference>
<organism evidence="1 2">
    <name type="scientific">Phanerochaete carnosa (strain HHB-10118-sp)</name>
    <name type="common">White-rot fungus</name>
    <name type="synonym">Peniophora carnosa</name>
    <dbReference type="NCBI Taxonomy" id="650164"/>
    <lineage>
        <taxon>Eukaryota</taxon>
        <taxon>Fungi</taxon>
        <taxon>Dikarya</taxon>
        <taxon>Basidiomycota</taxon>
        <taxon>Agaricomycotina</taxon>
        <taxon>Agaricomycetes</taxon>
        <taxon>Polyporales</taxon>
        <taxon>Phanerochaetaceae</taxon>
        <taxon>Phanerochaete</taxon>
    </lineage>
</organism>
<dbReference type="InParanoid" id="K5VQ48"/>
<dbReference type="HOGENOM" id="CLU_174206_0_0_1"/>
<evidence type="ECO:0000313" key="1">
    <source>
        <dbReference type="EMBL" id="EKM48845.1"/>
    </source>
</evidence>
<evidence type="ECO:0000313" key="2">
    <source>
        <dbReference type="Proteomes" id="UP000008370"/>
    </source>
</evidence>
<keyword evidence="2" id="KW-1185">Reference proteome</keyword>
<dbReference type="AlphaFoldDB" id="K5VQ48"/>
<proteinExistence type="predicted"/>
<dbReference type="Proteomes" id="UP000008370">
    <property type="component" value="Unassembled WGS sequence"/>
</dbReference>
<dbReference type="KEGG" id="pco:PHACADRAFT_266062"/>